<feature type="domain" description="EF-hand" evidence="2">
    <location>
        <begin position="112"/>
        <end position="147"/>
    </location>
</feature>
<keyword evidence="1" id="KW-0812">Transmembrane</keyword>
<sequence length="231" mass="25978">MYVFAIIFTQSAVDYMADTEEWDPALDGFWGGLEASMLTLFKSISGGLSWHEVLSPLADISRGLVWLFCGYIFFTYFAVLNVVTGVFCNSAIENAANDPEVVVQSLVARKKEYMKKVTDLFKHLDTEDAGSITLEELETFMSDETLRASFAALEIDTDDAWLLFKLLDTNKAHVVDIEEFVWGCTRLRGSATAVDMNALLHDSRWLAKKLSKLTSYVEEQFQKLQSSSCSQ</sequence>
<dbReference type="GO" id="GO:0005509">
    <property type="term" value="F:calcium ion binding"/>
    <property type="evidence" value="ECO:0007669"/>
    <property type="project" value="InterPro"/>
</dbReference>
<dbReference type="EMBL" id="HBEG01053258">
    <property type="protein sequence ID" value="CAD8388720.1"/>
    <property type="molecule type" value="Transcribed_RNA"/>
</dbReference>
<dbReference type="InterPro" id="IPR011992">
    <property type="entry name" value="EF-hand-dom_pair"/>
</dbReference>
<feature type="transmembrane region" description="Helical" evidence="1">
    <location>
        <begin position="64"/>
        <end position="87"/>
    </location>
</feature>
<dbReference type="InterPro" id="IPR002048">
    <property type="entry name" value="EF_hand_dom"/>
</dbReference>
<dbReference type="PROSITE" id="PS50222">
    <property type="entry name" value="EF_HAND_2"/>
    <property type="match status" value="2"/>
</dbReference>
<gene>
    <name evidence="3" type="ORF">PBAH0796_LOCUS32408</name>
</gene>
<evidence type="ECO:0000313" key="3">
    <source>
        <dbReference type="EMBL" id="CAD8388720.1"/>
    </source>
</evidence>
<dbReference type="SUPFAM" id="SSF47473">
    <property type="entry name" value="EF-hand"/>
    <property type="match status" value="1"/>
</dbReference>
<dbReference type="AlphaFoldDB" id="A0A7S0FYH4"/>
<name>A0A7S0FYH4_9DINO</name>
<evidence type="ECO:0000259" key="2">
    <source>
        <dbReference type="PROSITE" id="PS50222"/>
    </source>
</evidence>
<protein>
    <recommendedName>
        <fullName evidence="2">EF-hand domain-containing protein</fullName>
    </recommendedName>
</protein>
<keyword evidence="1" id="KW-1133">Transmembrane helix</keyword>
<feature type="domain" description="EF-hand" evidence="2">
    <location>
        <begin position="155"/>
        <end position="190"/>
    </location>
</feature>
<keyword evidence="1" id="KW-0472">Membrane</keyword>
<evidence type="ECO:0000256" key="1">
    <source>
        <dbReference type="SAM" id="Phobius"/>
    </source>
</evidence>
<dbReference type="Gene3D" id="1.10.238.10">
    <property type="entry name" value="EF-hand"/>
    <property type="match status" value="1"/>
</dbReference>
<reference evidence="3" key="1">
    <citation type="submission" date="2021-01" db="EMBL/GenBank/DDBJ databases">
        <authorList>
            <person name="Corre E."/>
            <person name="Pelletier E."/>
            <person name="Niang G."/>
            <person name="Scheremetjew M."/>
            <person name="Finn R."/>
            <person name="Kale V."/>
            <person name="Holt S."/>
            <person name="Cochrane G."/>
            <person name="Meng A."/>
            <person name="Brown T."/>
            <person name="Cohen L."/>
        </authorList>
    </citation>
    <scope>NUCLEOTIDE SEQUENCE</scope>
    <source>
        <strain evidence="3">Pbaha01</strain>
    </source>
</reference>
<dbReference type="Gene3D" id="1.10.287.70">
    <property type="match status" value="1"/>
</dbReference>
<proteinExistence type="predicted"/>
<organism evidence="3">
    <name type="scientific">Pyrodinium bahamense</name>
    <dbReference type="NCBI Taxonomy" id="73915"/>
    <lineage>
        <taxon>Eukaryota</taxon>
        <taxon>Sar</taxon>
        <taxon>Alveolata</taxon>
        <taxon>Dinophyceae</taxon>
        <taxon>Gonyaulacales</taxon>
        <taxon>Pyrocystaceae</taxon>
        <taxon>Pyrodinium</taxon>
    </lineage>
</organism>
<accession>A0A7S0FYH4</accession>